<gene>
    <name evidence="2" type="ORF">GCM10019016_103340</name>
</gene>
<reference evidence="3" key="1">
    <citation type="journal article" date="2019" name="Int. J. Syst. Evol. Microbiol.">
        <title>The Global Catalogue of Microorganisms (GCM) 10K type strain sequencing project: providing services to taxonomists for standard genome sequencing and annotation.</title>
        <authorList>
            <consortium name="The Broad Institute Genomics Platform"/>
            <consortium name="The Broad Institute Genome Sequencing Center for Infectious Disease"/>
            <person name="Wu L."/>
            <person name="Ma J."/>
        </authorList>
    </citation>
    <scope>NUCLEOTIDE SEQUENCE [LARGE SCALE GENOMIC DNA]</scope>
    <source>
        <strain evidence="3">JCM 4816</strain>
    </source>
</reference>
<dbReference type="SUPFAM" id="SSF55729">
    <property type="entry name" value="Acyl-CoA N-acyltransferases (Nat)"/>
    <property type="match status" value="1"/>
</dbReference>
<comment type="caution">
    <text evidence="2">The sequence shown here is derived from an EMBL/GenBank/DDBJ whole genome shotgun (WGS) entry which is preliminary data.</text>
</comment>
<dbReference type="EMBL" id="BAAAXF010000074">
    <property type="protein sequence ID" value="GAA3503224.1"/>
    <property type="molecule type" value="Genomic_DNA"/>
</dbReference>
<sequence>MTSPGAASFDVPAGGASAGWCVGIQLRAGPELRQDGWMEQPLDVPELAAGGGFTLRPWRLSDLPLVREASEDDHIPLITTVPSSYCESAGVAFIERQWSRATTRAGYTFVIVAPGDRPVGQVGLWLKDLAEGRASLGYWVVKSARGQGAAVAAVDAVVGWALRDLRIPRLELWVEPWNTASVRTAERAGFQREGLLRAWQQVGDERRDMFMYALLSSDVTTAR</sequence>
<feature type="domain" description="N-acetyltransferase" evidence="1">
    <location>
        <begin position="53"/>
        <end position="216"/>
    </location>
</feature>
<accession>A0ABP6U9J3</accession>
<keyword evidence="3" id="KW-1185">Reference proteome</keyword>
<dbReference type="InterPro" id="IPR000182">
    <property type="entry name" value="GNAT_dom"/>
</dbReference>
<dbReference type="Pfam" id="PF13302">
    <property type="entry name" value="Acetyltransf_3"/>
    <property type="match status" value="1"/>
</dbReference>
<organism evidence="2 3">
    <name type="scientific">Streptomyces prasinosporus</name>
    <dbReference type="NCBI Taxonomy" id="68256"/>
    <lineage>
        <taxon>Bacteria</taxon>
        <taxon>Bacillati</taxon>
        <taxon>Actinomycetota</taxon>
        <taxon>Actinomycetes</taxon>
        <taxon>Kitasatosporales</taxon>
        <taxon>Streptomycetaceae</taxon>
        <taxon>Streptomyces</taxon>
        <taxon>Streptomyces albogriseolus group</taxon>
    </lineage>
</organism>
<dbReference type="PANTHER" id="PTHR43441:SF10">
    <property type="entry name" value="ACETYLTRANSFERASE"/>
    <property type="match status" value="1"/>
</dbReference>
<dbReference type="InterPro" id="IPR016181">
    <property type="entry name" value="Acyl_CoA_acyltransferase"/>
</dbReference>
<evidence type="ECO:0000313" key="2">
    <source>
        <dbReference type="EMBL" id="GAA3503224.1"/>
    </source>
</evidence>
<evidence type="ECO:0000259" key="1">
    <source>
        <dbReference type="PROSITE" id="PS51186"/>
    </source>
</evidence>
<evidence type="ECO:0000313" key="3">
    <source>
        <dbReference type="Proteomes" id="UP001501455"/>
    </source>
</evidence>
<dbReference type="Proteomes" id="UP001501455">
    <property type="component" value="Unassembled WGS sequence"/>
</dbReference>
<dbReference type="PROSITE" id="PS51186">
    <property type="entry name" value="GNAT"/>
    <property type="match status" value="1"/>
</dbReference>
<name>A0ABP6U9J3_9ACTN</name>
<proteinExistence type="predicted"/>
<protein>
    <submittedName>
        <fullName evidence="2">GNAT family protein</fullName>
    </submittedName>
</protein>
<dbReference type="Gene3D" id="3.40.630.30">
    <property type="match status" value="1"/>
</dbReference>
<dbReference type="PANTHER" id="PTHR43441">
    <property type="entry name" value="RIBOSOMAL-PROTEIN-SERINE ACETYLTRANSFERASE"/>
    <property type="match status" value="1"/>
</dbReference>
<dbReference type="InterPro" id="IPR051908">
    <property type="entry name" value="Ribosomal_N-acetyltransferase"/>
</dbReference>